<keyword evidence="3" id="KW-0547">Nucleotide-binding</keyword>
<dbReference type="InterPro" id="IPR045864">
    <property type="entry name" value="aa-tRNA-synth_II/BPL/LPL"/>
</dbReference>
<dbReference type="Proteomes" id="UP001431784">
    <property type="component" value="Unassembled WGS sequence"/>
</dbReference>
<dbReference type="InterPro" id="IPR005121">
    <property type="entry name" value="Fdx_antiC-bd"/>
</dbReference>
<name>A0ABT5TF57_9RHOB</name>
<dbReference type="SUPFAM" id="SSF54991">
    <property type="entry name" value="Anticodon-binding domain of PheRS"/>
    <property type="match status" value="1"/>
</dbReference>
<evidence type="ECO:0000259" key="7">
    <source>
        <dbReference type="PROSITE" id="PS51447"/>
    </source>
</evidence>
<evidence type="ECO:0000256" key="2">
    <source>
        <dbReference type="ARBA" id="ARBA00022598"/>
    </source>
</evidence>
<dbReference type="Gene3D" id="3.30.930.10">
    <property type="entry name" value="Bira Bifunctional Protein, Domain 2"/>
    <property type="match status" value="1"/>
</dbReference>
<organism evidence="8 9">
    <name type="scientific">Roseinatronobacter alkalisoli</name>
    <dbReference type="NCBI Taxonomy" id="3028235"/>
    <lineage>
        <taxon>Bacteria</taxon>
        <taxon>Pseudomonadati</taxon>
        <taxon>Pseudomonadota</taxon>
        <taxon>Alphaproteobacteria</taxon>
        <taxon>Rhodobacterales</taxon>
        <taxon>Paracoccaceae</taxon>
        <taxon>Roseinatronobacter</taxon>
    </lineage>
</organism>
<keyword evidence="6" id="KW-0030">Aminoacyl-tRNA synthetase</keyword>
<gene>
    <name evidence="8" type="ORF">PUT78_22085</name>
</gene>
<dbReference type="EMBL" id="JAQZSM010000054">
    <property type="protein sequence ID" value="MDD7973748.1"/>
    <property type="molecule type" value="Genomic_DNA"/>
</dbReference>
<evidence type="ECO:0000256" key="5">
    <source>
        <dbReference type="ARBA" id="ARBA00022917"/>
    </source>
</evidence>
<comment type="caution">
    <text evidence="8">The sequence shown here is derived from an EMBL/GenBank/DDBJ whole genome shotgun (WGS) entry which is preliminary data.</text>
</comment>
<accession>A0ABT5TF57</accession>
<dbReference type="RefSeq" id="WP_274354409.1">
    <property type="nucleotide sequence ID" value="NZ_JAQZSM010000054.1"/>
</dbReference>
<comment type="similarity">
    <text evidence="1">Belongs to the class-II aminoacyl-tRNA synthetase family.</text>
</comment>
<evidence type="ECO:0000256" key="4">
    <source>
        <dbReference type="ARBA" id="ARBA00022840"/>
    </source>
</evidence>
<feature type="domain" description="FDX-ACB" evidence="7">
    <location>
        <begin position="283"/>
        <end position="388"/>
    </location>
</feature>
<dbReference type="InterPro" id="IPR036690">
    <property type="entry name" value="Fdx_antiC-bd_sf"/>
</dbReference>
<keyword evidence="4" id="KW-0067">ATP-binding</keyword>
<reference evidence="8" key="1">
    <citation type="submission" date="2023-02" db="EMBL/GenBank/DDBJ databases">
        <title>Description of Roseinatronobacter alkalisoli sp. nov., an alkaliphilic bacerium isolated from soda soil.</title>
        <authorList>
            <person name="Wei W."/>
        </authorList>
    </citation>
    <scope>NUCLEOTIDE SEQUENCE</scope>
    <source>
        <strain evidence="8">HJB301</strain>
    </source>
</reference>
<keyword evidence="5" id="KW-0648">Protein biosynthesis</keyword>
<evidence type="ECO:0000256" key="3">
    <source>
        <dbReference type="ARBA" id="ARBA00022741"/>
    </source>
</evidence>
<evidence type="ECO:0000313" key="9">
    <source>
        <dbReference type="Proteomes" id="UP001431784"/>
    </source>
</evidence>
<dbReference type="InterPro" id="IPR002319">
    <property type="entry name" value="Phenylalanyl-tRNA_Synthase"/>
</dbReference>
<evidence type="ECO:0000256" key="1">
    <source>
        <dbReference type="ARBA" id="ARBA00008226"/>
    </source>
</evidence>
<evidence type="ECO:0000256" key="6">
    <source>
        <dbReference type="ARBA" id="ARBA00023146"/>
    </source>
</evidence>
<keyword evidence="2" id="KW-0436">Ligase</keyword>
<sequence length="392" mass="44642">MAFSVPGWNHPRFQSSERKRVTENGVLTLSEARLSQYAKLRDLTDPAQGKHAINLVLDRLVTAVSVWSGLPAEIFRRDPVVPIEDNFDRLYYDANAIARSTRYTHHVSQDRILRTHTTAAIPSILTETLNDRLIVCPGLVYRRDVVDKTHVGEPHQADLWIVRQGRLGRLDLQNMIKAVVHAILPDHKIRCNETWHSYTVNGLEIEVQIGDRWIELFECGECHPWLLHDAGFDCGSWSGLAMGVGLDRLVMLLKGIDDIRLLRSTDPRVSNQMQNLDPYRIVSNQPPMRRDLSLCISDTDMEVFGDRVRDILGDDADWIEDIELLSVSNYESTPEKAKERLGMAPGQSNILIRITLRSVSRSLSRDEGNRVYDLLYRALHEGSAGYVRTDTR</sequence>
<dbReference type="Pfam" id="PF01409">
    <property type="entry name" value="tRNA-synt_2d"/>
    <property type="match status" value="1"/>
</dbReference>
<dbReference type="PROSITE" id="PS51447">
    <property type="entry name" value="FDX_ACB"/>
    <property type="match status" value="1"/>
</dbReference>
<dbReference type="Gene3D" id="3.30.70.380">
    <property type="entry name" value="Ferrodoxin-fold anticodon-binding domain"/>
    <property type="match status" value="1"/>
</dbReference>
<dbReference type="SUPFAM" id="SSF55681">
    <property type="entry name" value="Class II aaRS and biotin synthetases"/>
    <property type="match status" value="1"/>
</dbReference>
<protein>
    <recommendedName>
        <fullName evidence="7">FDX-ACB domain-containing protein</fullName>
    </recommendedName>
</protein>
<evidence type="ECO:0000313" key="8">
    <source>
        <dbReference type="EMBL" id="MDD7973748.1"/>
    </source>
</evidence>
<proteinExistence type="inferred from homology"/>
<dbReference type="SMART" id="SM00896">
    <property type="entry name" value="FDX-ACB"/>
    <property type="match status" value="1"/>
</dbReference>
<keyword evidence="9" id="KW-1185">Reference proteome</keyword>